<evidence type="ECO:0000313" key="1">
    <source>
        <dbReference type="EMBL" id="CAA9576397.1"/>
    </source>
</evidence>
<sequence length="48" mass="5365">MVASYWLRRTAAFARLRPHRRGGSGFLLSAYCDDATPGARRRLDGVGR</sequence>
<proteinExistence type="predicted"/>
<gene>
    <name evidence="1" type="ORF">AVDCRST_MAG49-4188</name>
</gene>
<accession>A0A6J4VKP9</accession>
<organism evidence="1">
    <name type="scientific">uncultured Thermomicrobiales bacterium</name>
    <dbReference type="NCBI Taxonomy" id="1645740"/>
    <lineage>
        <taxon>Bacteria</taxon>
        <taxon>Pseudomonadati</taxon>
        <taxon>Thermomicrobiota</taxon>
        <taxon>Thermomicrobia</taxon>
        <taxon>Thermomicrobiales</taxon>
        <taxon>environmental samples</taxon>
    </lineage>
</organism>
<protein>
    <submittedName>
        <fullName evidence="1">Uncharacterized protein</fullName>
    </submittedName>
</protein>
<name>A0A6J4VKP9_9BACT</name>
<dbReference type="AlphaFoldDB" id="A0A6J4VKP9"/>
<dbReference type="EMBL" id="CADCWG010000305">
    <property type="protein sequence ID" value="CAA9576397.1"/>
    <property type="molecule type" value="Genomic_DNA"/>
</dbReference>
<reference evidence="1" key="1">
    <citation type="submission" date="2020-02" db="EMBL/GenBank/DDBJ databases">
        <authorList>
            <person name="Meier V. D."/>
        </authorList>
    </citation>
    <scope>NUCLEOTIDE SEQUENCE</scope>
    <source>
        <strain evidence="1">AVDCRST_MAG49</strain>
    </source>
</reference>